<feature type="compositionally biased region" description="Low complexity" evidence="1">
    <location>
        <begin position="109"/>
        <end position="121"/>
    </location>
</feature>
<dbReference type="InterPro" id="IPR039448">
    <property type="entry name" value="Beta_helix"/>
</dbReference>
<dbReference type="InterPro" id="IPR011050">
    <property type="entry name" value="Pectin_lyase_fold/virulence"/>
</dbReference>
<dbReference type="SUPFAM" id="SSF51126">
    <property type="entry name" value="Pectin lyase-like"/>
    <property type="match status" value="1"/>
</dbReference>
<evidence type="ECO:0000313" key="3">
    <source>
        <dbReference type="EMBL" id="GAA2351122.1"/>
    </source>
</evidence>
<dbReference type="Pfam" id="PF13229">
    <property type="entry name" value="Beta_helix"/>
    <property type="match status" value="1"/>
</dbReference>
<name>A0ABN3GGX9_9ACTN</name>
<feature type="compositionally biased region" description="Basic residues" evidence="1">
    <location>
        <begin position="126"/>
        <end position="136"/>
    </location>
</feature>
<dbReference type="EMBL" id="BAAASD010000018">
    <property type="protein sequence ID" value="GAA2351122.1"/>
    <property type="molecule type" value="Genomic_DNA"/>
</dbReference>
<sequence>MVRTPPSFLFMRTRQLRYLAAFSVALVIELGPLPAAHAKTQHVVHPGESIQAAVEAAKPGDTIVIQPGTYRENVLITTSRLTLRGSGDKTVVKPPAKAAKNPAKDTSRKTPNTTPRKTPNTTDKKTARKTPGKTAKKAAGNSCATAESGICVTGTAQRPVSGVRIRSLKVTGFAKNGIWGKYTDRMDVRGVTSVKNGQQGIGQEKSTRGTFRANTAKDNGQGGVFLANTVDEEGAALDTKGTVVRDNHLTGNRVGVGIRRLRVLTVQGNTLTGNCGGVFVVGDEGTPRAGDLSVLNNKVYENNKYCPPNPRLDFIQGTGILLTGVEDARVTGNTVRDNVGASPMSGGIVLFPSVVGTKNARNTIKDNVLTHNKPADLADRDAGPGNTFEGNTCTVSEPVGRCAKETS</sequence>
<evidence type="ECO:0000313" key="4">
    <source>
        <dbReference type="Proteomes" id="UP001500253"/>
    </source>
</evidence>
<feature type="domain" description="Right handed beta helix" evidence="2">
    <location>
        <begin position="147"/>
        <end position="298"/>
    </location>
</feature>
<dbReference type="SMART" id="SM00710">
    <property type="entry name" value="PbH1"/>
    <property type="match status" value="7"/>
</dbReference>
<reference evidence="3 4" key="1">
    <citation type="journal article" date="2019" name="Int. J. Syst. Evol. Microbiol.">
        <title>The Global Catalogue of Microorganisms (GCM) 10K type strain sequencing project: providing services to taxonomists for standard genome sequencing and annotation.</title>
        <authorList>
            <consortium name="The Broad Institute Genomics Platform"/>
            <consortium name="The Broad Institute Genome Sequencing Center for Infectious Disease"/>
            <person name="Wu L."/>
            <person name="Ma J."/>
        </authorList>
    </citation>
    <scope>NUCLEOTIDE SEQUENCE [LARGE SCALE GENOMIC DNA]</scope>
    <source>
        <strain evidence="3 4">JCM 4316</strain>
    </source>
</reference>
<feature type="region of interest" description="Disordered" evidence="1">
    <location>
        <begin position="86"/>
        <end position="139"/>
    </location>
</feature>
<keyword evidence="4" id="KW-1185">Reference proteome</keyword>
<evidence type="ECO:0000259" key="2">
    <source>
        <dbReference type="Pfam" id="PF13229"/>
    </source>
</evidence>
<comment type="caution">
    <text evidence="3">The sequence shown here is derived from an EMBL/GenBank/DDBJ whole genome shotgun (WGS) entry which is preliminary data.</text>
</comment>
<dbReference type="Gene3D" id="2.160.20.10">
    <property type="entry name" value="Single-stranded right-handed beta-helix, Pectin lyase-like"/>
    <property type="match status" value="1"/>
</dbReference>
<protein>
    <submittedName>
        <fullName evidence="3">Right-handed parallel beta-helix repeat-containing protein</fullName>
    </submittedName>
</protein>
<evidence type="ECO:0000256" key="1">
    <source>
        <dbReference type="SAM" id="MobiDB-lite"/>
    </source>
</evidence>
<gene>
    <name evidence="3" type="ORF">GCM10010246_44110</name>
</gene>
<proteinExistence type="predicted"/>
<organism evidence="3 4">
    <name type="scientific">Streptomyces cuspidosporus</name>
    <dbReference type="NCBI Taxonomy" id="66882"/>
    <lineage>
        <taxon>Bacteria</taxon>
        <taxon>Bacillati</taxon>
        <taxon>Actinomycetota</taxon>
        <taxon>Actinomycetes</taxon>
        <taxon>Kitasatosporales</taxon>
        <taxon>Streptomycetaceae</taxon>
        <taxon>Streptomyces</taxon>
    </lineage>
</organism>
<accession>A0ABN3GGX9</accession>
<dbReference type="InterPro" id="IPR006626">
    <property type="entry name" value="PbH1"/>
</dbReference>
<dbReference type="Proteomes" id="UP001500253">
    <property type="component" value="Unassembled WGS sequence"/>
</dbReference>
<dbReference type="InterPro" id="IPR012334">
    <property type="entry name" value="Pectin_lyas_fold"/>
</dbReference>